<dbReference type="NCBIfam" id="TIGR03355">
    <property type="entry name" value="VI_chp_2"/>
    <property type="match status" value="1"/>
</dbReference>
<dbReference type="InterPro" id="IPR010269">
    <property type="entry name" value="T6SS_TssC-like"/>
</dbReference>
<feature type="region of interest" description="Disordered" evidence="1">
    <location>
        <begin position="1"/>
        <end position="22"/>
    </location>
</feature>
<evidence type="ECO:0000259" key="2">
    <source>
        <dbReference type="Pfam" id="PF05943"/>
    </source>
</evidence>
<dbReference type="EMBL" id="BJYF01000016">
    <property type="protein sequence ID" value="GEN60310.1"/>
    <property type="molecule type" value="Genomic_DNA"/>
</dbReference>
<dbReference type="OrthoDB" id="9764000at2"/>
<dbReference type="AlphaFoldDB" id="A0A511XBJ1"/>
<dbReference type="Pfam" id="PF05943">
    <property type="entry name" value="VipB"/>
    <property type="match status" value="1"/>
</dbReference>
<dbReference type="RefSeq" id="WP_051292069.1">
    <property type="nucleotide sequence ID" value="NZ_AUBI01000004.1"/>
</dbReference>
<evidence type="ECO:0000256" key="1">
    <source>
        <dbReference type="SAM" id="MobiDB-lite"/>
    </source>
</evidence>
<evidence type="ECO:0000313" key="5">
    <source>
        <dbReference type="Proteomes" id="UP000321635"/>
    </source>
</evidence>
<feature type="compositionally biased region" description="Low complexity" evidence="1">
    <location>
        <begin position="8"/>
        <end position="22"/>
    </location>
</feature>
<keyword evidence="5" id="KW-1185">Reference proteome</keyword>
<gene>
    <name evidence="4" type="primary">impD</name>
    <name evidence="4" type="ORF">ANI02nite_21940</name>
</gene>
<name>A0A511XBJ1_9PROT</name>
<organism evidence="4 5">
    <name type="scientific">Acetobacter nitrogenifigens DSM 23921 = NBRC 105050</name>
    <dbReference type="NCBI Taxonomy" id="1120919"/>
    <lineage>
        <taxon>Bacteria</taxon>
        <taxon>Pseudomonadati</taxon>
        <taxon>Pseudomonadota</taxon>
        <taxon>Alphaproteobacteria</taxon>
        <taxon>Acetobacterales</taxon>
        <taxon>Acetobacteraceae</taxon>
        <taxon>Acetobacter</taxon>
    </lineage>
</organism>
<proteinExistence type="predicted"/>
<dbReference type="STRING" id="1120919.GCA_000429165_01385"/>
<comment type="caution">
    <text evidence="4">The sequence shown here is derived from an EMBL/GenBank/DDBJ whole genome shotgun (WGS) entry which is preliminary data.</text>
</comment>
<dbReference type="InterPro" id="IPR044032">
    <property type="entry name" value="TssC1_C"/>
</dbReference>
<evidence type="ECO:0000313" key="4">
    <source>
        <dbReference type="EMBL" id="GEN60310.1"/>
    </source>
</evidence>
<feature type="domain" description="TssC1 N-terminal" evidence="2">
    <location>
        <begin position="88"/>
        <end position="398"/>
    </location>
</feature>
<dbReference type="Proteomes" id="UP000321635">
    <property type="component" value="Unassembled WGS sequence"/>
</dbReference>
<evidence type="ECO:0000259" key="3">
    <source>
        <dbReference type="Pfam" id="PF18945"/>
    </source>
</evidence>
<protein>
    <submittedName>
        <fullName evidence="4">Type VI secretion protein</fullName>
    </submittedName>
</protein>
<dbReference type="Pfam" id="PF18945">
    <property type="entry name" value="VipB_2"/>
    <property type="match status" value="1"/>
</dbReference>
<dbReference type="PANTHER" id="PTHR35565">
    <property type="entry name" value="CYTOPLASMIC PROTEIN-RELATED"/>
    <property type="match status" value="1"/>
</dbReference>
<dbReference type="PANTHER" id="PTHR35565:SF3">
    <property type="entry name" value="TYPE VI SECRETION SYSTEM SHEATH PROTEIN TSSC1"/>
    <property type="match status" value="1"/>
</dbReference>
<accession>A0A511XBJ1</accession>
<feature type="domain" description="TssC1 C-terminal" evidence="3">
    <location>
        <begin position="411"/>
        <end position="520"/>
    </location>
</feature>
<sequence>MSAPALTEPPRAGAAAGSSEPSAAPALREALLGGAHTRRDFDFSAFEDFLRDDTQALALWFGGALPPAATLLGMGRDQIKTLLRGRIDRDVAAIDAALRRQTDAILHHPTFQRLEGSWRGLLWLVSAIEPQARVIARVFPARRREISRDLERALEFDQSSLFKLIYESEFGHPGGQPYGLIVFDYELAHRAGPRGLAGEAPTDDVMMLKRLAAIAAAAFVPMVAAASPRLFDVDQFSELALAREIAVVVSNEEHRRWNSVTQSEDSRFICVTMPRILARAPWTRATTRGRHVEYAPTERERSWFSAGYALARNVVRAQTEFRWPADIRGVTPGASSGGVVLDAPRDPFVFGATTQLPRASTEISFTDQQERALALSGFMALNTLPYGEAAFASVSSLQYTPPGSGVPTPTAANRRLSAEINALLCVCRFAHHIKMLGRDMVGRYASSDEIKRELQKWLGHYCNMSTMASRESRARFPLLSSAVEVSETTGRPGEYHCVIHLQPHYQLDDVSTTFRLVTNLAPDGGTPGGVALTTKKDKPA</sequence>
<reference evidence="4 5" key="1">
    <citation type="submission" date="2019-07" db="EMBL/GenBank/DDBJ databases">
        <title>Whole genome shotgun sequence of Acetobacter nitrogenifigens NBRC 105050.</title>
        <authorList>
            <person name="Hosoyama A."/>
            <person name="Uohara A."/>
            <person name="Ohji S."/>
            <person name="Ichikawa N."/>
        </authorList>
    </citation>
    <scope>NUCLEOTIDE SEQUENCE [LARGE SCALE GENOMIC DNA]</scope>
    <source>
        <strain evidence="4 5">NBRC 105050</strain>
    </source>
</reference>
<dbReference type="InterPro" id="IPR044031">
    <property type="entry name" value="TssC1_N"/>
</dbReference>